<dbReference type="NCBIfam" id="NF047751">
    <property type="entry name" value="HepT_toxin"/>
    <property type="match status" value="1"/>
</dbReference>
<accession>A0ABS6MVU0</accession>
<organism evidence="4 5">
    <name type="scientific">Geopseudomonas aromaticivorans</name>
    <dbReference type="NCBI Taxonomy" id="2849492"/>
    <lineage>
        <taxon>Bacteria</taxon>
        <taxon>Pseudomonadati</taxon>
        <taxon>Pseudomonadota</taxon>
        <taxon>Gammaproteobacteria</taxon>
        <taxon>Pseudomonadales</taxon>
        <taxon>Pseudomonadaceae</taxon>
        <taxon>Geopseudomonas</taxon>
    </lineage>
</organism>
<keyword evidence="5" id="KW-1185">Reference proteome</keyword>
<dbReference type="Proteomes" id="UP000813068">
    <property type="component" value="Unassembled WGS sequence"/>
</dbReference>
<dbReference type="Pfam" id="PF01934">
    <property type="entry name" value="HepT-like"/>
    <property type="match status" value="1"/>
</dbReference>
<proteinExistence type="predicted"/>
<keyword evidence="2" id="KW-0540">Nuclease</keyword>
<name>A0ABS6MVU0_9GAMM</name>
<evidence type="ECO:0000256" key="1">
    <source>
        <dbReference type="ARBA" id="ARBA00022649"/>
    </source>
</evidence>
<dbReference type="InterPro" id="IPR052379">
    <property type="entry name" value="Type_VII_TA_RNase"/>
</dbReference>
<keyword evidence="3" id="KW-0378">Hydrolase</keyword>
<comment type="caution">
    <text evidence="4">The sequence shown here is derived from an EMBL/GenBank/DDBJ whole genome shotgun (WGS) entry which is preliminary data.</text>
</comment>
<reference evidence="4 5" key="1">
    <citation type="submission" date="2021-06" db="EMBL/GenBank/DDBJ databases">
        <title>Differences between aerobic and microaerobic xylene degrading microbial communities.</title>
        <authorList>
            <person name="Banerjee S."/>
            <person name="Tancsics A."/>
        </authorList>
    </citation>
    <scope>NUCLEOTIDE SEQUENCE [LARGE SCALE GENOMIC DNA]</scope>
    <source>
        <strain evidence="4 5">MAP12</strain>
    </source>
</reference>
<dbReference type="InterPro" id="IPR008201">
    <property type="entry name" value="HepT-like"/>
</dbReference>
<dbReference type="EMBL" id="JAHRGL010000019">
    <property type="protein sequence ID" value="MBV2132928.1"/>
    <property type="molecule type" value="Genomic_DNA"/>
</dbReference>
<sequence length="147" mass="16097">MDRLIVERKLDSLQRCLARVRSKCPADVASLEADLDLQDVLVLNLSRAVQVCVDVAAHLLSDLNQPPPDTMGQAFQLLADSGCLESALAVRLKKAVGFRNLAVHNYDAIDWDIVHAIASRHLEDFEGFARAALRILAMLEVKSAPPA</sequence>
<evidence type="ECO:0000313" key="4">
    <source>
        <dbReference type="EMBL" id="MBV2132928.1"/>
    </source>
</evidence>
<evidence type="ECO:0000256" key="3">
    <source>
        <dbReference type="ARBA" id="ARBA00022801"/>
    </source>
</evidence>
<dbReference type="PANTHER" id="PTHR33397:SF3">
    <property type="entry name" value="MRNA NUCLEASE HEPT"/>
    <property type="match status" value="1"/>
</dbReference>
<keyword evidence="1" id="KW-1277">Toxin-antitoxin system</keyword>
<protein>
    <submittedName>
        <fullName evidence="4">DUF86 domain-containing protein</fullName>
    </submittedName>
</protein>
<evidence type="ECO:0000313" key="5">
    <source>
        <dbReference type="Proteomes" id="UP000813068"/>
    </source>
</evidence>
<gene>
    <name evidence="4" type="ORF">KRX52_08955</name>
</gene>
<evidence type="ECO:0000256" key="2">
    <source>
        <dbReference type="ARBA" id="ARBA00022722"/>
    </source>
</evidence>
<dbReference type="PANTHER" id="PTHR33397">
    <property type="entry name" value="UPF0331 PROTEIN YUTE"/>
    <property type="match status" value="1"/>
</dbReference>
<dbReference type="RefSeq" id="WP_217681390.1">
    <property type="nucleotide sequence ID" value="NZ_JAHRGL010000019.1"/>
</dbReference>